<sequence>MIFAIIAITAEWRTWMQQRLIKIERFGTDEEFCSLRYWDSSAEYYQNNHEKENGIPKEMLNDDEVWCFVTLYESELENLTPPESKLDTFMMTVYPYGTAMFNASGKHTAEEYWTEAFDISQLIDPQNFINKSTTKN</sequence>
<accession>A0A444MIB0</accession>
<dbReference type="OrthoDB" id="712917at2"/>
<gene>
    <name evidence="1" type="ORF">EPL05_21815</name>
</gene>
<organism evidence="1 2">
    <name type="scientific">Mucilaginibacter gilvus</name>
    <dbReference type="NCBI Taxonomy" id="2305909"/>
    <lineage>
        <taxon>Bacteria</taxon>
        <taxon>Pseudomonadati</taxon>
        <taxon>Bacteroidota</taxon>
        <taxon>Sphingobacteriia</taxon>
        <taxon>Sphingobacteriales</taxon>
        <taxon>Sphingobacteriaceae</taxon>
        <taxon>Mucilaginibacter</taxon>
    </lineage>
</organism>
<dbReference type="RefSeq" id="WP_128536114.1">
    <property type="nucleotide sequence ID" value="NZ_SBIW01000024.1"/>
</dbReference>
<proteinExistence type="predicted"/>
<dbReference type="Proteomes" id="UP000286701">
    <property type="component" value="Unassembled WGS sequence"/>
</dbReference>
<dbReference type="AlphaFoldDB" id="A0A444MIB0"/>
<evidence type="ECO:0000313" key="2">
    <source>
        <dbReference type="Proteomes" id="UP000286701"/>
    </source>
</evidence>
<dbReference type="EMBL" id="SBIW01000024">
    <property type="protein sequence ID" value="RWY47484.1"/>
    <property type="molecule type" value="Genomic_DNA"/>
</dbReference>
<name>A0A444MIB0_9SPHI</name>
<keyword evidence="2" id="KW-1185">Reference proteome</keyword>
<protein>
    <submittedName>
        <fullName evidence="1">Uncharacterized protein</fullName>
    </submittedName>
</protein>
<evidence type="ECO:0000313" key="1">
    <source>
        <dbReference type="EMBL" id="RWY47484.1"/>
    </source>
</evidence>
<reference evidence="1 2" key="1">
    <citation type="submission" date="2019-01" db="EMBL/GenBank/DDBJ databases">
        <title>Mucilaginibacter antarcticum sp. nov., isolated from antarctic soil.</title>
        <authorList>
            <person name="Yan Y.-Q."/>
            <person name="Du Z.-J."/>
        </authorList>
    </citation>
    <scope>NUCLEOTIDE SEQUENCE [LARGE SCALE GENOMIC DNA]</scope>
    <source>
        <strain evidence="1 2">F01003</strain>
    </source>
</reference>
<comment type="caution">
    <text evidence="1">The sequence shown here is derived from an EMBL/GenBank/DDBJ whole genome shotgun (WGS) entry which is preliminary data.</text>
</comment>